<keyword evidence="3" id="KW-0233">DNA recombination</keyword>
<evidence type="ECO:0000256" key="1">
    <source>
        <dbReference type="ARBA" id="ARBA00022908"/>
    </source>
</evidence>
<dbReference type="PROSITE" id="PS51898">
    <property type="entry name" value="TYR_RECOMBINASE"/>
    <property type="match status" value="1"/>
</dbReference>
<feature type="domain" description="Tyr recombinase" evidence="6">
    <location>
        <begin position="214"/>
        <end position="385"/>
    </location>
</feature>
<dbReference type="Pfam" id="PF13102">
    <property type="entry name" value="Phage_int_SAM_5"/>
    <property type="match status" value="1"/>
</dbReference>
<proteinExistence type="predicted"/>
<dbReference type="InterPro" id="IPR002104">
    <property type="entry name" value="Integrase_catalytic"/>
</dbReference>
<dbReference type="Gene3D" id="1.10.443.10">
    <property type="entry name" value="Intergrase catalytic core"/>
    <property type="match status" value="1"/>
</dbReference>
<dbReference type="InterPro" id="IPR050090">
    <property type="entry name" value="Tyrosine_recombinase_XerCD"/>
</dbReference>
<dbReference type="GO" id="GO:0003677">
    <property type="term" value="F:DNA binding"/>
    <property type="evidence" value="ECO:0007669"/>
    <property type="project" value="UniProtKB-UniRule"/>
</dbReference>
<dbReference type="PANTHER" id="PTHR30349:SF88">
    <property type="entry name" value="BLL1584 PROTEIN"/>
    <property type="match status" value="1"/>
</dbReference>
<dbReference type="AlphaFoldDB" id="A0A127JP27"/>
<dbReference type="GO" id="GO:0006310">
    <property type="term" value="P:DNA recombination"/>
    <property type="evidence" value="ECO:0007669"/>
    <property type="project" value="UniProtKB-KW"/>
</dbReference>
<gene>
    <name evidence="8" type="ORF">UC35_00830</name>
</gene>
<dbReference type="PROSITE" id="PS51900">
    <property type="entry name" value="CB"/>
    <property type="match status" value="1"/>
</dbReference>
<dbReference type="PANTHER" id="PTHR30349">
    <property type="entry name" value="PHAGE INTEGRASE-RELATED"/>
    <property type="match status" value="1"/>
</dbReference>
<reference evidence="8 9" key="1">
    <citation type="journal article" date="2014" name="Int. J. Syst. Evol. Microbiol.">
        <title>Ramlibacter solisilvae sp. nov., isolated from forest soil, and emended description of the genus Ramlibacter.</title>
        <authorList>
            <person name="Lee H.J."/>
            <person name="Lee S.H."/>
            <person name="Lee S.S."/>
            <person name="Lee J.S."/>
            <person name="Kim Y."/>
            <person name="Kim S.C."/>
            <person name="Jeon C.O."/>
        </authorList>
    </citation>
    <scope>NUCLEOTIDE SEQUENCE [LARGE SCALE GENOMIC DNA]</scope>
    <source>
        <strain evidence="8 9">5-10</strain>
    </source>
</reference>
<evidence type="ECO:0000256" key="3">
    <source>
        <dbReference type="ARBA" id="ARBA00023172"/>
    </source>
</evidence>
<dbReference type="Gene3D" id="1.10.150.130">
    <property type="match status" value="1"/>
</dbReference>
<evidence type="ECO:0000256" key="2">
    <source>
        <dbReference type="ARBA" id="ARBA00023125"/>
    </source>
</evidence>
<dbReference type="InterPro" id="IPR010998">
    <property type="entry name" value="Integrase_recombinase_N"/>
</dbReference>
<dbReference type="InterPro" id="IPR025269">
    <property type="entry name" value="SAM-like_dom"/>
</dbReference>
<dbReference type="Proteomes" id="UP000070433">
    <property type="component" value="Chromosome"/>
</dbReference>
<keyword evidence="1" id="KW-0229">DNA integration</keyword>
<feature type="domain" description="Core-binding (CB)" evidence="7">
    <location>
        <begin position="96"/>
        <end position="190"/>
    </location>
</feature>
<dbReference type="OrthoDB" id="102994at2"/>
<protein>
    <submittedName>
        <fullName evidence="8">Integrase</fullName>
    </submittedName>
</protein>
<evidence type="ECO:0000313" key="9">
    <source>
        <dbReference type="Proteomes" id="UP000070433"/>
    </source>
</evidence>
<evidence type="ECO:0000259" key="6">
    <source>
        <dbReference type="PROSITE" id="PS51898"/>
    </source>
</evidence>
<keyword evidence="2 4" id="KW-0238">DNA-binding</keyword>
<evidence type="ECO:0000313" key="8">
    <source>
        <dbReference type="EMBL" id="AMO21679.1"/>
    </source>
</evidence>
<name>A0A127JP27_9BURK</name>
<evidence type="ECO:0000256" key="5">
    <source>
        <dbReference type="SAM" id="MobiDB-lite"/>
    </source>
</evidence>
<dbReference type="InterPro" id="IPR011010">
    <property type="entry name" value="DNA_brk_join_enz"/>
</dbReference>
<sequence>MATSLSKVAERHKLKPRRDPYWTKISKGCYLGYRKMSSTSEGTWLARLLDEGTGKQVYKPLGSFSELPEHQRYDAALKAAMEWFEHLGRGGSAHAATVRDACDRYVEHVRESRGTRAADDVQARFRAYVLPDRKLTDVELTKLTPAHIEGWRKSLRERPTASGPRRGEKRSDSSLNRDMTCLRAALNLAYRDGLVTSDFAWRSKLLPVKNADRRRDIYLDADQRRQLVIHAPEELATLLRGLSLIPLRPGALAALTVASYDKRLKTLTIGRDKAGKDRKITLPDATATFFADLCKDKLPGAPLFSRASGKAWDKDAWKYPVKDAVTAAKLPDGVTCYAIRHSVITDLIHSGLDTLTVAQLSGTSVLMIERHYGHLTRDHARDALARLVL</sequence>
<dbReference type="InterPro" id="IPR044068">
    <property type="entry name" value="CB"/>
</dbReference>
<dbReference type="EMBL" id="CP010951">
    <property type="protein sequence ID" value="AMO21679.1"/>
    <property type="molecule type" value="Genomic_DNA"/>
</dbReference>
<dbReference type="InterPro" id="IPR013762">
    <property type="entry name" value="Integrase-like_cat_sf"/>
</dbReference>
<evidence type="ECO:0000259" key="7">
    <source>
        <dbReference type="PROSITE" id="PS51900"/>
    </source>
</evidence>
<evidence type="ECO:0000256" key="4">
    <source>
        <dbReference type="PROSITE-ProRule" id="PRU01248"/>
    </source>
</evidence>
<dbReference type="SUPFAM" id="SSF56349">
    <property type="entry name" value="DNA breaking-rejoining enzymes"/>
    <property type="match status" value="1"/>
</dbReference>
<dbReference type="Pfam" id="PF00589">
    <property type="entry name" value="Phage_integrase"/>
    <property type="match status" value="1"/>
</dbReference>
<dbReference type="GO" id="GO:0015074">
    <property type="term" value="P:DNA integration"/>
    <property type="evidence" value="ECO:0007669"/>
    <property type="project" value="UniProtKB-KW"/>
</dbReference>
<keyword evidence="9" id="KW-1185">Reference proteome</keyword>
<feature type="region of interest" description="Disordered" evidence="5">
    <location>
        <begin position="151"/>
        <end position="174"/>
    </location>
</feature>
<organism evidence="8 9">
    <name type="scientific">Ramlibacter tataouinensis</name>
    <dbReference type="NCBI Taxonomy" id="94132"/>
    <lineage>
        <taxon>Bacteria</taxon>
        <taxon>Pseudomonadati</taxon>
        <taxon>Pseudomonadota</taxon>
        <taxon>Betaproteobacteria</taxon>
        <taxon>Burkholderiales</taxon>
        <taxon>Comamonadaceae</taxon>
        <taxon>Ramlibacter</taxon>
    </lineage>
</organism>
<feature type="compositionally biased region" description="Basic and acidic residues" evidence="5">
    <location>
        <begin position="151"/>
        <end position="172"/>
    </location>
</feature>
<accession>A0A127JP27</accession>
<dbReference type="RefSeq" id="WP_061495162.1">
    <property type="nucleotide sequence ID" value="NZ_CP010951.1"/>
</dbReference>